<dbReference type="GO" id="GO:0030170">
    <property type="term" value="F:pyridoxal phosphate binding"/>
    <property type="evidence" value="ECO:0007669"/>
    <property type="project" value="InterPro"/>
</dbReference>
<dbReference type="SMART" id="SM00852">
    <property type="entry name" value="MoCF_biosynth"/>
    <property type="match status" value="1"/>
</dbReference>
<dbReference type="InterPro" id="IPR005302">
    <property type="entry name" value="MoCF_Sase_C"/>
</dbReference>
<dbReference type="InterPro" id="IPR036425">
    <property type="entry name" value="MoaB/Mog-like_dom_sf"/>
</dbReference>
<dbReference type="NCBIfam" id="TIGR00177">
    <property type="entry name" value="molyb_syn"/>
    <property type="match status" value="1"/>
</dbReference>
<dbReference type="Gene3D" id="2.40.33.20">
    <property type="entry name" value="PK beta-barrel domain-like"/>
    <property type="match status" value="1"/>
</dbReference>
<reference evidence="3" key="2">
    <citation type="submission" date="2022-05" db="EMBL/GenBank/DDBJ databases">
        <authorList>
            <person name="Proctor A.L."/>
            <person name="Phillips G.J."/>
            <person name="Wannemuehler M.J."/>
        </authorList>
    </citation>
    <scope>NUCLEOTIDE SEQUENCE</scope>
    <source>
        <strain evidence="3">ASF457</strain>
    </source>
</reference>
<dbReference type="eggNOG" id="COG2258">
    <property type="taxonomic scope" value="Bacteria"/>
</dbReference>
<dbReference type="eggNOG" id="COG0521">
    <property type="taxonomic scope" value="Bacteria"/>
</dbReference>
<dbReference type="SUPFAM" id="SSF50800">
    <property type="entry name" value="PK beta-barrel domain-like"/>
    <property type="match status" value="1"/>
</dbReference>
<dbReference type="AlphaFoldDB" id="V2QDN0"/>
<dbReference type="SUPFAM" id="SSF53218">
    <property type="entry name" value="Molybdenum cofactor biosynthesis proteins"/>
    <property type="match status" value="1"/>
</dbReference>
<comment type="pathway">
    <text evidence="1">Cofactor biosynthesis; molybdopterin biosynthesis.</text>
</comment>
<name>V2QDN0_9BACT</name>
<dbReference type="GO" id="GO:0003824">
    <property type="term" value="F:catalytic activity"/>
    <property type="evidence" value="ECO:0007669"/>
    <property type="project" value="InterPro"/>
</dbReference>
<evidence type="ECO:0000313" key="4">
    <source>
        <dbReference type="Proteomes" id="UP000017429"/>
    </source>
</evidence>
<keyword evidence="2" id="KW-0501">Molybdenum cofactor biosynthesis</keyword>
<proteinExistence type="predicted"/>
<reference evidence="3" key="1">
    <citation type="journal article" date="2014" name="Genome Announc.">
        <title>Draft genome sequences of the altered schaedler flora, a defined bacterial community from gnotobiotic mice.</title>
        <authorList>
            <person name="Wannemuehler M.J."/>
            <person name="Overstreet A.M."/>
            <person name="Ward D.V."/>
            <person name="Phillips G.J."/>
        </authorList>
    </citation>
    <scope>NUCLEOTIDE SEQUENCE</scope>
    <source>
        <strain evidence="3">ASF457</strain>
    </source>
</reference>
<evidence type="ECO:0000313" key="3">
    <source>
        <dbReference type="EMBL" id="USF23838.1"/>
    </source>
</evidence>
<evidence type="ECO:0000256" key="1">
    <source>
        <dbReference type="ARBA" id="ARBA00005046"/>
    </source>
</evidence>
<organism evidence="3 4">
    <name type="scientific">Mucispirillum schaedleri ASF457</name>
    <dbReference type="NCBI Taxonomy" id="1379858"/>
    <lineage>
        <taxon>Bacteria</taxon>
        <taxon>Pseudomonadati</taxon>
        <taxon>Deferribacterota</taxon>
        <taxon>Deferribacteres</taxon>
        <taxon>Deferribacterales</taxon>
        <taxon>Mucispirillaceae</taxon>
        <taxon>Mucispirillum</taxon>
    </lineage>
</organism>
<dbReference type="InterPro" id="IPR001453">
    <property type="entry name" value="MoaB/Mog_dom"/>
</dbReference>
<keyword evidence="4" id="KW-1185">Reference proteome</keyword>
<dbReference type="PANTHER" id="PTHR43764:SF1">
    <property type="entry name" value="MOLYBDOPTERIN MOLYBDOTRANSFERASE"/>
    <property type="match status" value="1"/>
</dbReference>
<dbReference type="RefSeq" id="WP_023275208.1">
    <property type="nucleotide sequence ID" value="NZ_CP097562.1"/>
</dbReference>
<dbReference type="GO" id="GO:0030151">
    <property type="term" value="F:molybdenum ion binding"/>
    <property type="evidence" value="ECO:0007669"/>
    <property type="project" value="InterPro"/>
</dbReference>
<dbReference type="Pfam" id="PF00994">
    <property type="entry name" value="MoCF_biosynth"/>
    <property type="match status" value="1"/>
</dbReference>
<dbReference type="OrthoDB" id="9794429at2"/>
<dbReference type="KEGG" id="msch:N508_000905"/>
<dbReference type="Gene3D" id="3.40.980.10">
    <property type="entry name" value="MoaB/Mog-like domain"/>
    <property type="match status" value="1"/>
</dbReference>
<dbReference type="Pfam" id="PF03473">
    <property type="entry name" value="MOSC"/>
    <property type="match status" value="1"/>
</dbReference>
<dbReference type="InterPro" id="IPR051920">
    <property type="entry name" value="MPT_Adenylyltrnsfr/MoaC-Rel"/>
</dbReference>
<dbReference type="EMBL" id="CP097562">
    <property type="protein sequence ID" value="USF23838.1"/>
    <property type="molecule type" value="Genomic_DNA"/>
</dbReference>
<sequence>MGKIQAISVSDRKGVIKENVDAAFFENDFGIKGDAHAGKWHRQVSLLALESVKKMQEKGLKVKSGDFAENITTEGIDLLSFPVGTKLQIGSIELIISQIGKVCHHKCAVYYHAGECVMPKEGIFGVVRGNGELHVGDEIKNLGKDGYSVGIITLSDRASKGEYEDLTGPAVEKYISENLKTSFIRKEIIADDKDKLNITLKDFADIQMLDLIITNGSTGISPRDIAPDVTIEVIEKRLSGFEEVMRAESFKITVNSIVSRAVCGTRKNSLIINLPGSPKGAVENLSFIMPVIEHTIKKLQGDKSDCAVR</sequence>
<dbReference type="PROSITE" id="PS51340">
    <property type="entry name" value="MOSC"/>
    <property type="match status" value="1"/>
</dbReference>
<reference evidence="3" key="3">
    <citation type="submission" date="2022-06" db="EMBL/GenBank/DDBJ databases">
        <title>Resources to Facilitate Use of the Altered Schaedler Flora (ASF) Mouse Model to Study Microbiome Function.</title>
        <authorList>
            <person name="Proctor A."/>
            <person name="Parvinroo S."/>
            <person name="Richie T."/>
            <person name="Jia X."/>
            <person name="Lee S.T.M."/>
            <person name="Karp P.D."/>
            <person name="Paley S."/>
            <person name="Kostic A.D."/>
            <person name="Pierre J.F."/>
            <person name="Wannemuehler M.J."/>
            <person name="Phillips G.J."/>
        </authorList>
    </citation>
    <scope>NUCLEOTIDE SEQUENCE</scope>
    <source>
        <strain evidence="3">ASF457</strain>
    </source>
</reference>
<accession>V2QDN0</accession>
<dbReference type="GO" id="GO:0006777">
    <property type="term" value="P:Mo-molybdopterin cofactor biosynthetic process"/>
    <property type="evidence" value="ECO:0007669"/>
    <property type="project" value="UniProtKB-KW"/>
</dbReference>
<dbReference type="CDD" id="cd00886">
    <property type="entry name" value="MogA_MoaB"/>
    <property type="match status" value="1"/>
</dbReference>
<evidence type="ECO:0000256" key="2">
    <source>
        <dbReference type="ARBA" id="ARBA00023150"/>
    </source>
</evidence>
<dbReference type="Proteomes" id="UP000017429">
    <property type="component" value="Chromosome"/>
</dbReference>
<protein>
    <submittedName>
        <fullName evidence="3">Uncharacterized protein</fullName>
    </submittedName>
</protein>
<gene>
    <name evidence="3" type="ORF">N508_000905</name>
</gene>
<dbReference type="InterPro" id="IPR011037">
    <property type="entry name" value="Pyrv_Knase-like_insert_dom_sf"/>
</dbReference>
<dbReference type="PANTHER" id="PTHR43764">
    <property type="entry name" value="MOLYBDENUM COFACTOR BIOSYNTHESIS"/>
    <property type="match status" value="1"/>
</dbReference>